<dbReference type="PROSITE" id="PS00105">
    <property type="entry name" value="AA_TRANSFER_CLASS_1"/>
    <property type="match status" value="1"/>
</dbReference>
<evidence type="ECO:0000259" key="7">
    <source>
        <dbReference type="Pfam" id="PF00155"/>
    </source>
</evidence>
<dbReference type="InterPro" id="IPR051326">
    <property type="entry name" value="Kynurenine-oxoglutarate_AT"/>
</dbReference>
<gene>
    <name evidence="8" type="ORF">PYCCODRAFT_1447928</name>
</gene>
<sequence>MAFRFASSTIVAASRGVSTNLAPRFLTPQARRAFSQSHTRQQGHAATAAPAPTKFTPFANSARLRDGRALYQDVWTIFNSANLPPECINLGQGYMNFPPPKWARAAAVDALDVTEGNHYAPARGRPRLRKAVKEFYGTQFGKELDPEKEIMISSGANQGLHAAWAAFLCPGDEVIMFEPFFDLYLPAIAFNGGKPVYVPLHPSEEPVPGRNVGKQSWSIDFDELRRAITPRTKMIVLNSPHNPLGKVFSRAELEAIAQLVREHDLMVISDEVYESLVFDGLEHVRFATLPGMWERTITVGSAGKLFAATGWRVGWLVGPQALIDPALAASTRIVFCANTPMQEAAAAALEQARERRFFENQLEEYAQRRAVLMDAFEKLGMEYAWPEGSYFILLNISRVRWPEDYKFPDSLNGRADDFKAAWFIANHIGVSCIPVSEFYCDEHMHIGANYARFSFCKDVDTLRTAAERLQKLRWHLS</sequence>
<evidence type="ECO:0000256" key="5">
    <source>
        <dbReference type="ARBA" id="ARBA00022898"/>
    </source>
</evidence>
<dbReference type="PANTHER" id="PTHR43807">
    <property type="entry name" value="FI04487P"/>
    <property type="match status" value="1"/>
</dbReference>
<keyword evidence="3" id="KW-0032">Aminotransferase</keyword>
<evidence type="ECO:0000256" key="1">
    <source>
        <dbReference type="ARBA" id="ARBA00001933"/>
    </source>
</evidence>
<dbReference type="PANTHER" id="PTHR43807:SF20">
    <property type="entry name" value="FI04487P"/>
    <property type="match status" value="1"/>
</dbReference>
<organism evidence="8 9">
    <name type="scientific">Trametes coccinea (strain BRFM310)</name>
    <name type="common">Pycnoporus coccineus</name>
    <dbReference type="NCBI Taxonomy" id="1353009"/>
    <lineage>
        <taxon>Eukaryota</taxon>
        <taxon>Fungi</taxon>
        <taxon>Dikarya</taxon>
        <taxon>Basidiomycota</taxon>
        <taxon>Agaricomycotina</taxon>
        <taxon>Agaricomycetes</taxon>
        <taxon>Polyporales</taxon>
        <taxon>Polyporaceae</taxon>
        <taxon>Trametes</taxon>
    </lineage>
</organism>
<keyword evidence="9" id="KW-1185">Reference proteome</keyword>
<evidence type="ECO:0000256" key="2">
    <source>
        <dbReference type="ARBA" id="ARBA00007441"/>
    </source>
</evidence>
<feature type="compositionally biased region" description="Polar residues" evidence="6">
    <location>
        <begin position="34"/>
        <end position="44"/>
    </location>
</feature>
<keyword evidence="5" id="KW-0663">Pyridoxal phosphate</keyword>
<evidence type="ECO:0000313" key="8">
    <source>
        <dbReference type="EMBL" id="OSC97548.1"/>
    </source>
</evidence>
<evidence type="ECO:0000256" key="3">
    <source>
        <dbReference type="ARBA" id="ARBA00022576"/>
    </source>
</evidence>
<dbReference type="GO" id="GO:0005739">
    <property type="term" value="C:mitochondrion"/>
    <property type="evidence" value="ECO:0007669"/>
    <property type="project" value="TreeGrafter"/>
</dbReference>
<comment type="cofactor">
    <cofactor evidence="1">
        <name>pyridoxal 5'-phosphate</name>
        <dbReference type="ChEBI" id="CHEBI:597326"/>
    </cofactor>
</comment>
<dbReference type="FunFam" id="3.40.640.10:FF:000024">
    <property type="entry name" value="Kynurenine--oxoglutarate transaminase 3"/>
    <property type="match status" value="1"/>
</dbReference>
<keyword evidence="4 8" id="KW-0808">Transferase</keyword>
<dbReference type="EMBL" id="KZ084149">
    <property type="protein sequence ID" value="OSC97548.1"/>
    <property type="molecule type" value="Genomic_DNA"/>
</dbReference>
<dbReference type="Gene3D" id="3.90.1150.10">
    <property type="entry name" value="Aspartate Aminotransferase, domain 1"/>
    <property type="match status" value="1"/>
</dbReference>
<reference evidence="8 9" key="1">
    <citation type="journal article" date="2015" name="Biotechnol. Biofuels">
        <title>Enhanced degradation of softwood versus hardwood by the white-rot fungus Pycnoporus coccineus.</title>
        <authorList>
            <person name="Couturier M."/>
            <person name="Navarro D."/>
            <person name="Chevret D."/>
            <person name="Henrissat B."/>
            <person name="Piumi F."/>
            <person name="Ruiz-Duenas F.J."/>
            <person name="Martinez A.T."/>
            <person name="Grigoriev I.V."/>
            <person name="Riley R."/>
            <person name="Lipzen A."/>
            <person name="Berrin J.G."/>
            <person name="Master E.R."/>
            <person name="Rosso M.N."/>
        </authorList>
    </citation>
    <scope>NUCLEOTIDE SEQUENCE [LARGE SCALE GENOMIC DNA]</scope>
    <source>
        <strain evidence="8 9">BRFM310</strain>
    </source>
</reference>
<dbReference type="InterPro" id="IPR004839">
    <property type="entry name" value="Aminotransferase_I/II_large"/>
</dbReference>
<dbReference type="Gene3D" id="3.40.640.10">
    <property type="entry name" value="Type I PLP-dependent aspartate aminotransferase-like (Major domain)"/>
    <property type="match status" value="1"/>
</dbReference>
<dbReference type="OrthoDB" id="2414662at2759"/>
<evidence type="ECO:0000313" key="9">
    <source>
        <dbReference type="Proteomes" id="UP000193067"/>
    </source>
</evidence>
<accession>A0A1Y2I8U5</accession>
<dbReference type="SUPFAM" id="SSF53383">
    <property type="entry name" value="PLP-dependent transferases"/>
    <property type="match status" value="1"/>
</dbReference>
<dbReference type="AlphaFoldDB" id="A0A1Y2I8U5"/>
<dbReference type="Pfam" id="PF00155">
    <property type="entry name" value="Aminotran_1_2"/>
    <property type="match status" value="1"/>
</dbReference>
<dbReference type="GO" id="GO:0016212">
    <property type="term" value="F:kynurenine-oxoglutarate transaminase activity"/>
    <property type="evidence" value="ECO:0007669"/>
    <property type="project" value="TreeGrafter"/>
</dbReference>
<evidence type="ECO:0000256" key="4">
    <source>
        <dbReference type="ARBA" id="ARBA00022679"/>
    </source>
</evidence>
<dbReference type="CDD" id="cd00609">
    <property type="entry name" value="AAT_like"/>
    <property type="match status" value="1"/>
</dbReference>
<dbReference type="GO" id="GO:0030170">
    <property type="term" value="F:pyridoxal phosphate binding"/>
    <property type="evidence" value="ECO:0007669"/>
    <property type="project" value="InterPro"/>
</dbReference>
<comment type="similarity">
    <text evidence="2">Belongs to the class-I pyridoxal-phosphate-dependent aminotransferase family.</text>
</comment>
<dbReference type="InterPro" id="IPR015422">
    <property type="entry name" value="PyrdxlP-dep_Trfase_small"/>
</dbReference>
<dbReference type="InterPro" id="IPR015421">
    <property type="entry name" value="PyrdxlP-dep_Trfase_major"/>
</dbReference>
<dbReference type="Proteomes" id="UP000193067">
    <property type="component" value="Unassembled WGS sequence"/>
</dbReference>
<feature type="region of interest" description="Disordered" evidence="6">
    <location>
        <begin position="32"/>
        <end position="53"/>
    </location>
</feature>
<feature type="domain" description="Aminotransferase class I/classII large" evidence="7">
    <location>
        <begin position="86"/>
        <end position="469"/>
    </location>
</feature>
<dbReference type="InterPro" id="IPR015424">
    <property type="entry name" value="PyrdxlP-dep_Trfase"/>
</dbReference>
<evidence type="ECO:0000256" key="6">
    <source>
        <dbReference type="SAM" id="MobiDB-lite"/>
    </source>
</evidence>
<dbReference type="STRING" id="1353009.A0A1Y2I8U5"/>
<dbReference type="InterPro" id="IPR004838">
    <property type="entry name" value="NHTrfase_class1_PyrdxlP-BS"/>
</dbReference>
<proteinExistence type="inferred from homology"/>
<protein>
    <submittedName>
        <fullName evidence="8">PLP-dependent transferase</fullName>
    </submittedName>
</protein>
<name>A0A1Y2I8U5_TRAC3</name>